<feature type="transmembrane region" description="Helical" evidence="6">
    <location>
        <begin position="349"/>
        <end position="370"/>
    </location>
</feature>
<comment type="subcellular location">
    <subcellularLocation>
        <location evidence="1">Cell membrane</location>
        <topology evidence="1">Multi-pass membrane protein</topology>
    </subcellularLocation>
</comment>
<dbReference type="Pfam" id="PF03631">
    <property type="entry name" value="Virul_fac_BrkB"/>
    <property type="match status" value="1"/>
</dbReference>
<protein>
    <submittedName>
        <fullName evidence="7">Uncharacterized protein</fullName>
    </submittedName>
</protein>
<evidence type="ECO:0000256" key="4">
    <source>
        <dbReference type="ARBA" id="ARBA00022989"/>
    </source>
</evidence>
<feature type="transmembrane region" description="Helical" evidence="6">
    <location>
        <begin position="185"/>
        <end position="209"/>
    </location>
</feature>
<comment type="caution">
    <text evidence="7">The sequence shown here is derived from an EMBL/GenBank/DDBJ whole genome shotgun (WGS) entry which is preliminary data.</text>
</comment>
<accession>A0ABP4XQS5</accession>
<dbReference type="PANTHER" id="PTHR30213">
    <property type="entry name" value="INNER MEMBRANE PROTEIN YHJD"/>
    <property type="match status" value="1"/>
</dbReference>
<evidence type="ECO:0000256" key="3">
    <source>
        <dbReference type="ARBA" id="ARBA00022692"/>
    </source>
</evidence>
<feature type="transmembrane region" description="Helical" evidence="6">
    <location>
        <begin position="252"/>
        <end position="270"/>
    </location>
</feature>
<dbReference type="PANTHER" id="PTHR30213:SF1">
    <property type="entry name" value="INNER MEMBRANE PROTEIN YHJD"/>
    <property type="match status" value="1"/>
</dbReference>
<reference evidence="8" key="1">
    <citation type="journal article" date="2019" name="Int. J. Syst. Evol. Microbiol.">
        <title>The Global Catalogue of Microorganisms (GCM) 10K type strain sequencing project: providing services to taxonomists for standard genome sequencing and annotation.</title>
        <authorList>
            <consortium name="The Broad Institute Genomics Platform"/>
            <consortium name="The Broad Institute Genome Sequencing Center for Infectious Disease"/>
            <person name="Wu L."/>
            <person name="Ma J."/>
        </authorList>
    </citation>
    <scope>NUCLEOTIDE SEQUENCE [LARGE SCALE GENOMIC DNA]</scope>
    <source>
        <strain evidence="8">JCM 15592</strain>
    </source>
</reference>
<evidence type="ECO:0000313" key="8">
    <source>
        <dbReference type="Proteomes" id="UP001499938"/>
    </source>
</evidence>
<gene>
    <name evidence="7" type="ORF">GCM10009811_11920</name>
</gene>
<organism evidence="7 8">
    <name type="scientific">Nostocoides veronense</name>
    <dbReference type="NCBI Taxonomy" id="330836"/>
    <lineage>
        <taxon>Bacteria</taxon>
        <taxon>Bacillati</taxon>
        <taxon>Actinomycetota</taxon>
        <taxon>Actinomycetes</taxon>
        <taxon>Micrococcales</taxon>
        <taxon>Intrasporangiaceae</taxon>
        <taxon>Nostocoides</taxon>
    </lineage>
</organism>
<evidence type="ECO:0000256" key="1">
    <source>
        <dbReference type="ARBA" id="ARBA00004651"/>
    </source>
</evidence>
<evidence type="ECO:0000313" key="7">
    <source>
        <dbReference type="EMBL" id="GAA1788655.1"/>
    </source>
</evidence>
<dbReference type="InterPro" id="IPR017039">
    <property type="entry name" value="Virul_fac_BrkB"/>
</dbReference>
<evidence type="ECO:0000256" key="5">
    <source>
        <dbReference type="ARBA" id="ARBA00023136"/>
    </source>
</evidence>
<feature type="transmembrane region" description="Helical" evidence="6">
    <location>
        <begin position="101"/>
        <end position="121"/>
    </location>
</feature>
<feature type="transmembrane region" description="Helical" evidence="6">
    <location>
        <begin position="149"/>
        <end position="173"/>
    </location>
</feature>
<keyword evidence="8" id="KW-1185">Reference proteome</keyword>
<keyword evidence="5 6" id="KW-0472">Membrane</keyword>
<keyword evidence="4 6" id="KW-1133">Transmembrane helix</keyword>
<feature type="transmembrane region" description="Helical" evidence="6">
    <location>
        <begin position="32"/>
        <end position="60"/>
    </location>
</feature>
<sequence>MAMGGIKARWGRFQATPVWRAWKRYGDARGNLLAGGVTYFAFFSLFPAIALGFTIFGLVLQGQPDLLAKVEDAIDKQLPGFVQTADNPDGLIPLAIPSGSTLSLTALIGVVGLLWAGLGWLDALRGGIRAIFGVPGQPGNIAMNKLRDLLVLATLGVGVVLSAVINAATSAIAQQLADLVGLGGQAWLISGVGLVVSFLANALLVALMLRVLSGVDLPWPGLRNGALFGGIALTLLQTFGTRLIAGTMGNKLFASIALVVGLLAFLNFIARAMLLSAAWAANDIDDLAGAQAAVSEGESAKLAEGPPTRAEAAREWTARSPSLLPVDPGARAALGLPTLDQRAADKVSVASGAVLGAAATAAVGAVLGAARSLRRR</sequence>
<keyword evidence="2" id="KW-1003">Cell membrane</keyword>
<proteinExistence type="predicted"/>
<dbReference type="EMBL" id="BAAAPO010000021">
    <property type="protein sequence ID" value="GAA1788655.1"/>
    <property type="molecule type" value="Genomic_DNA"/>
</dbReference>
<evidence type="ECO:0000256" key="2">
    <source>
        <dbReference type="ARBA" id="ARBA00022475"/>
    </source>
</evidence>
<dbReference type="Proteomes" id="UP001499938">
    <property type="component" value="Unassembled WGS sequence"/>
</dbReference>
<keyword evidence="3 6" id="KW-0812">Transmembrane</keyword>
<name>A0ABP4XQS5_9MICO</name>
<evidence type="ECO:0000256" key="6">
    <source>
        <dbReference type="SAM" id="Phobius"/>
    </source>
</evidence>